<dbReference type="Pfam" id="PF01047">
    <property type="entry name" value="MarR"/>
    <property type="match status" value="1"/>
</dbReference>
<organism evidence="2 3">
    <name type="scientific">Olsenella absiana</name>
    <dbReference type="NCBI Taxonomy" id="3115222"/>
    <lineage>
        <taxon>Bacteria</taxon>
        <taxon>Bacillati</taxon>
        <taxon>Actinomycetota</taxon>
        <taxon>Coriobacteriia</taxon>
        <taxon>Coriobacteriales</taxon>
        <taxon>Atopobiaceae</taxon>
        <taxon>Olsenella</taxon>
    </lineage>
</organism>
<evidence type="ECO:0000313" key="2">
    <source>
        <dbReference type="EMBL" id="MEE6146568.1"/>
    </source>
</evidence>
<sequence>MSIRRAYNLVRQSVEPSRRLTFEGFSILCHLEVSEVPVKTSDIADYQGALRPTMTHRTNHLAELGFIERGEGPTDRRNIVCSISAAGSEYVHDLAARTCACIASGQSLARTNPERIIKYADAMGSLYCAAGDLVLLGLLGSKDRTSTVTGLVDKLGLLQPTVSMSVSALAKEGLVTREKSNPYSARSLCVRLTDEGYEHANAVADRISQLVVHRRSRHPKPDVAE</sequence>
<evidence type="ECO:0000259" key="1">
    <source>
        <dbReference type="SMART" id="SM00347"/>
    </source>
</evidence>
<evidence type="ECO:0000313" key="3">
    <source>
        <dbReference type="Proteomes" id="UP001332931"/>
    </source>
</evidence>
<feature type="domain" description="HTH marR-type" evidence="1">
    <location>
        <begin position="13"/>
        <end position="116"/>
    </location>
</feature>
<dbReference type="InterPro" id="IPR000835">
    <property type="entry name" value="HTH_MarR-typ"/>
</dbReference>
<proteinExistence type="predicted"/>
<keyword evidence="3" id="KW-1185">Reference proteome</keyword>
<dbReference type="RefSeq" id="WP_330957332.1">
    <property type="nucleotide sequence ID" value="NZ_JAZGJQ010000001.1"/>
</dbReference>
<dbReference type="SMART" id="SM00347">
    <property type="entry name" value="HTH_MARR"/>
    <property type="match status" value="2"/>
</dbReference>
<dbReference type="Gene3D" id="1.10.10.10">
    <property type="entry name" value="Winged helix-like DNA-binding domain superfamily/Winged helix DNA-binding domain"/>
    <property type="match status" value="2"/>
</dbReference>
<reference evidence="2 3" key="1">
    <citation type="submission" date="2024-01" db="EMBL/GenBank/DDBJ databases">
        <title>Description of Olsenella sp. nov., isolated from pig feces.</title>
        <authorList>
            <person name="Chang Y.-H."/>
        </authorList>
    </citation>
    <scope>NUCLEOTIDE SEQUENCE [LARGE SCALE GENOMIC DNA]</scope>
    <source>
        <strain evidence="2 3">YH-ols2223</strain>
    </source>
</reference>
<dbReference type="Proteomes" id="UP001332931">
    <property type="component" value="Unassembled WGS sequence"/>
</dbReference>
<accession>A0ABU7R7J9</accession>
<protein>
    <submittedName>
        <fullName evidence="2">MarR family transcriptional regulator</fullName>
    </submittedName>
</protein>
<dbReference type="InterPro" id="IPR039422">
    <property type="entry name" value="MarR/SlyA-like"/>
</dbReference>
<dbReference type="PANTHER" id="PTHR33164:SF43">
    <property type="entry name" value="HTH-TYPE TRANSCRIPTIONAL REPRESSOR YETL"/>
    <property type="match status" value="1"/>
</dbReference>
<feature type="domain" description="HTH marR-type" evidence="1">
    <location>
        <begin position="121"/>
        <end position="223"/>
    </location>
</feature>
<name>A0ABU7R7J9_9ACTN</name>
<dbReference type="InterPro" id="IPR036390">
    <property type="entry name" value="WH_DNA-bd_sf"/>
</dbReference>
<gene>
    <name evidence="2" type="ORF">VXJ25_00955</name>
</gene>
<dbReference type="PANTHER" id="PTHR33164">
    <property type="entry name" value="TRANSCRIPTIONAL REGULATOR, MARR FAMILY"/>
    <property type="match status" value="1"/>
</dbReference>
<dbReference type="InterPro" id="IPR036388">
    <property type="entry name" value="WH-like_DNA-bd_sf"/>
</dbReference>
<dbReference type="SUPFAM" id="SSF46785">
    <property type="entry name" value="Winged helix' DNA-binding domain"/>
    <property type="match status" value="2"/>
</dbReference>
<dbReference type="EMBL" id="JAZGJQ010000001">
    <property type="protein sequence ID" value="MEE6146568.1"/>
    <property type="molecule type" value="Genomic_DNA"/>
</dbReference>
<comment type="caution">
    <text evidence="2">The sequence shown here is derived from an EMBL/GenBank/DDBJ whole genome shotgun (WGS) entry which is preliminary data.</text>
</comment>